<dbReference type="InterPro" id="IPR000073">
    <property type="entry name" value="AB_hydrolase_1"/>
</dbReference>
<dbReference type="PANTHER" id="PTHR43798">
    <property type="entry name" value="MONOACYLGLYCEROL LIPASE"/>
    <property type="match status" value="1"/>
</dbReference>
<dbReference type="Gene3D" id="3.40.50.1820">
    <property type="entry name" value="alpha/beta hydrolase"/>
    <property type="match status" value="1"/>
</dbReference>
<proteinExistence type="predicted"/>
<dbReference type="InterPro" id="IPR000639">
    <property type="entry name" value="Epox_hydrolase-like"/>
</dbReference>
<evidence type="ECO:0000313" key="2">
    <source>
        <dbReference type="EMBL" id="SUZ63509.1"/>
    </source>
</evidence>
<feature type="domain" description="AB hydrolase-1" evidence="1">
    <location>
        <begin position="80"/>
        <end position="314"/>
    </location>
</feature>
<organism evidence="2">
    <name type="scientific">marine metagenome</name>
    <dbReference type="NCBI Taxonomy" id="408172"/>
    <lineage>
        <taxon>unclassified sequences</taxon>
        <taxon>metagenomes</taxon>
        <taxon>ecological metagenomes</taxon>
    </lineage>
</organism>
<dbReference type="GO" id="GO:0047372">
    <property type="term" value="F:monoacylglycerol lipase activity"/>
    <property type="evidence" value="ECO:0007669"/>
    <property type="project" value="TreeGrafter"/>
</dbReference>
<evidence type="ECO:0000259" key="1">
    <source>
        <dbReference type="Pfam" id="PF12697"/>
    </source>
</evidence>
<protein>
    <recommendedName>
        <fullName evidence="1">AB hydrolase-1 domain-containing protein</fullName>
    </recommendedName>
</protein>
<dbReference type="PANTHER" id="PTHR43798:SF33">
    <property type="entry name" value="HYDROLASE, PUTATIVE (AFU_ORTHOLOGUE AFUA_2G14860)-RELATED"/>
    <property type="match status" value="1"/>
</dbReference>
<dbReference type="GO" id="GO:0016020">
    <property type="term" value="C:membrane"/>
    <property type="evidence" value="ECO:0007669"/>
    <property type="project" value="TreeGrafter"/>
</dbReference>
<reference evidence="2" key="1">
    <citation type="submission" date="2018-05" db="EMBL/GenBank/DDBJ databases">
        <authorList>
            <person name="Lanie J.A."/>
            <person name="Ng W.-L."/>
            <person name="Kazmierczak K.M."/>
            <person name="Andrzejewski T.M."/>
            <person name="Davidsen T.M."/>
            <person name="Wayne K.J."/>
            <person name="Tettelin H."/>
            <person name="Glass J.I."/>
            <person name="Rusch D."/>
            <person name="Podicherti R."/>
            <person name="Tsui H.-C.T."/>
            <person name="Winkler M.E."/>
        </authorList>
    </citation>
    <scope>NUCLEOTIDE SEQUENCE</scope>
</reference>
<dbReference type="InterPro" id="IPR029058">
    <property type="entry name" value="AB_hydrolase_fold"/>
</dbReference>
<accession>A0A381PBD1</accession>
<dbReference type="EMBL" id="UINC01000917">
    <property type="protein sequence ID" value="SUZ63509.1"/>
    <property type="molecule type" value="Genomic_DNA"/>
</dbReference>
<dbReference type="AlphaFoldDB" id="A0A381PBD1"/>
<dbReference type="SUPFAM" id="SSF53474">
    <property type="entry name" value="alpha/beta-Hydrolases"/>
    <property type="match status" value="1"/>
</dbReference>
<dbReference type="PRINTS" id="PR00412">
    <property type="entry name" value="EPOXHYDRLASE"/>
</dbReference>
<name>A0A381PBD1_9ZZZZ</name>
<dbReference type="InterPro" id="IPR050266">
    <property type="entry name" value="AB_hydrolase_sf"/>
</dbReference>
<sequence>MNSFGFRLHRVCISMTFVALLAVPGSIEAQPESWGPMSPSMEDVAYPHPVSYLSFRMYGQDVRMAYMDVSPATAANGQTVVLLHGGNFFAEYWKNTIEVLRHEGFRILATDRIGYGRSSKPLVPYTLHDMALHIKMLLEEKGIPGAAIVGHSMGGMVTSRFAFSYPEMTTHAVMVNQVGLTDPRLDRPWRDPEEQYQGTLNRNYDSIRRGIERYFVTWSPEYEYFIRLQYGWTQSGDWPQFAMVRSRISRVFYADPVVYDWPHIRAKTLVIGGTEDGPNFPALAKNVADTIPNAELILIDNVGHIPHLEAPEQFHPALIRFLKSDPIPYTEEQGQP</sequence>
<dbReference type="PRINTS" id="PR00111">
    <property type="entry name" value="ABHYDROLASE"/>
</dbReference>
<dbReference type="GO" id="GO:0046464">
    <property type="term" value="P:acylglycerol catabolic process"/>
    <property type="evidence" value="ECO:0007669"/>
    <property type="project" value="TreeGrafter"/>
</dbReference>
<gene>
    <name evidence="2" type="ORF">METZ01_LOCUS16363</name>
</gene>
<dbReference type="Pfam" id="PF12697">
    <property type="entry name" value="Abhydrolase_6"/>
    <property type="match status" value="1"/>
</dbReference>